<dbReference type="AlphaFoldDB" id="A0A5B6TB33"/>
<reference evidence="2 3" key="1">
    <citation type="submission" date="2019-07" db="EMBL/GenBank/DDBJ databases">
        <title>Rufibacter sp. nov., isolated from lake sediment.</title>
        <authorList>
            <person name="Qu J.-H."/>
        </authorList>
    </citation>
    <scope>NUCLEOTIDE SEQUENCE [LARGE SCALE GENOMIC DNA]</scope>
    <source>
        <strain evidence="2 3">NBS58-1</strain>
    </source>
</reference>
<dbReference type="Proteomes" id="UP000324133">
    <property type="component" value="Unassembled WGS sequence"/>
</dbReference>
<keyword evidence="1" id="KW-0812">Transmembrane</keyword>
<keyword evidence="1" id="KW-0472">Membrane</keyword>
<organism evidence="2 3">
    <name type="scientific">Rufibacter hautae</name>
    <dbReference type="NCBI Taxonomy" id="2595005"/>
    <lineage>
        <taxon>Bacteria</taxon>
        <taxon>Pseudomonadati</taxon>
        <taxon>Bacteroidota</taxon>
        <taxon>Cytophagia</taxon>
        <taxon>Cytophagales</taxon>
        <taxon>Hymenobacteraceae</taxon>
        <taxon>Rufibacter</taxon>
    </lineage>
</organism>
<sequence length="140" mass="15102">MAIDDNVAHLLAALLRKFQHELEMLPLIVLGALISAAKGLYHLITVALGIGTATLQLRFQALVCLGLLFSGDAGVDNGDFPPGSGFAFLPYLPRPGKDAQGIVKVSRSSATFCCFCAVDFCCCLFFHRLICCRHGYSFFA</sequence>
<dbReference type="EMBL" id="VKKY01000002">
    <property type="protein sequence ID" value="KAA3437677.1"/>
    <property type="molecule type" value="Genomic_DNA"/>
</dbReference>
<feature type="transmembrane region" description="Helical" evidence="1">
    <location>
        <begin position="24"/>
        <end position="50"/>
    </location>
</feature>
<accession>A0A5B6TB33</accession>
<keyword evidence="1" id="KW-1133">Transmembrane helix</keyword>
<keyword evidence="3" id="KW-1185">Reference proteome</keyword>
<gene>
    <name evidence="2" type="ORF">FOA19_10245</name>
</gene>
<comment type="caution">
    <text evidence="2">The sequence shown here is derived from an EMBL/GenBank/DDBJ whole genome shotgun (WGS) entry which is preliminary data.</text>
</comment>
<proteinExistence type="predicted"/>
<protein>
    <submittedName>
        <fullName evidence="2">Uncharacterized protein</fullName>
    </submittedName>
</protein>
<name>A0A5B6TB33_9BACT</name>
<evidence type="ECO:0000256" key="1">
    <source>
        <dbReference type="SAM" id="Phobius"/>
    </source>
</evidence>
<evidence type="ECO:0000313" key="2">
    <source>
        <dbReference type="EMBL" id="KAA3437677.1"/>
    </source>
</evidence>
<evidence type="ECO:0000313" key="3">
    <source>
        <dbReference type="Proteomes" id="UP000324133"/>
    </source>
</evidence>